<dbReference type="STRING" id="387631.Asulf_02103"/>
<dbReference type="InterPro" id="IPR012245">
    <property type="entry name" value="MoaB"/>
</dbReference>
<evidence type="ECO:0000313" key="3">
    <source>
        <dbReference type="Proteomes" id="UP000013307"/>
    </source>
</evidence>
<dbReference type="InterPro" id="IPR036425">
    <property type="entry name" value="MoaB/Mog-like_dom_sf"/>
</dbReference>
<dbReference type="AlphaFoldDB" id="N0BN72"/>
<dbReference type="OrthoDB" id="205337at2157"/>
<sequence length="171" mass="18737">MHKHETRLDFRVGIVTVSTSRFEKYGNLRGIDKIPEDDGSGREIFEAFKDLATDYALVADDVEAIKNTVSEMLKECDAVIVNGGTGLNPKDVTIEAIEPLLEKKIDGFGEIFRYLSYKEVGTSAILSRATAGIVNSKAVFCLPGSRNAVELGLRIIRESLAHILSHAKGLK</sequence>
<dbReference type="EMBL" id="CP005290">
    <property type="protein sequence ID" value="AGK62061.1"/>
    <property type="molecule type" value="Genomic_DNA"/>
</dbReference>
<dbReference type="Gene3D" id="3.40.980.10">
    <property type="entry name" value="MoaB/Mog-like domain"/>
    <property type="match status" value="1"/>
</dbReference>
<reference evidence="2 3" key="1">
    <citation type="journal article" date="2013" name="Genome Announc.">
        <title>Complete Genome Sequence of the Thermophilic and Facultatively Chemolithoautotrophic Sulfate Reducer Archaeoglobus sulfaticallidus Strain PM70-1T.</title>
        <authorList>
            <person name="Stokke R."/>
            <person name="Hocking W.P."/>
            <person name="Steinsbu B.O."/>
            <person name="Steen I.H."/>
        </authorList>
    </citation>
    <scope>NUCLEOTIDE SEQUENCE [LARGE SCALE GENOMIC DNA]</scope>
    <source>
        <strain evidence="2">PM70-1</strain>
    </source>
</reference>
<dbReference type="GeneID" id="15393737"/>
<dbReference type="SMART" id="SM00852">
    <property type="entry name" value="MoCF_biosynth"/>
    <property type="match status" value="1"/>
</dbReference>
<dbReference type="InterPro" id="IPR001453">
    <property type="entry name" value="MoaB/Mog_dom"/>
</dbReference>
<dbReference type="PIRSF" id="PIRSF006443">
    <property type="entry name" value="MoaB"/>
    <property type="match status" value="1"/>
</dbReference>
<protein>
    <submittedName>
        <fullName evidence="2">Molybdopterin adenylyltransferase</fullName>
    </submittedName>
</protein>
<evidence type="ECO:0000259" key="1">
    <source>
        <dbReference type="SMART" id="SM00852"/>
    </source>
</evidence>
<keyword evidence="3" id="KW-1185">Reference proteome</keyword>
<dbReference type="PANTHER" id="PTHR43232:SF2">
    <property type="entry name" value="MOLYBDENUM COFACTOR BIOSYNTHESIS PROTEIN B"/>
    <property type="match status" value="1"/>
</dbReference>
<gene>
    <name evidence="2" type="ORF">Asulf_02103</name>
</gene>
<dbReference type="SUPFAM" id="SSF53218">
    <property type="entry name" value="Molybdenum cofactor biosynthesis proteins"/>
    <property type="match status" value="1"/>
</dbReference>
<dbReference type="GO" id="GO:0005829">
    <property type="term" value="C:cytosol"/>
    <property type="evidence" value="ECO:0007669"/>
    <property type="project" value="TreeGrafter"/>
</dbReference>
<dbReference type="KEGG" id="ast:Asulf_02103"/>
<dbReference type="GO" id="GO:0006777">
    <property type="term" value="P:Mo-molybdopterin cofactor biosynthetic process"/>
    <property type="evidence" value="ECO:0007669"/>
    <property type="project" value="InterPro"/>
</dbReference>
<proteinExistence type="predicted"/>
<dbReference type="PANTHER" id="PTHR43232">
    <property type="entry name" value="MOLYBDENUM COFACTOR BIOSYNTHESIS PROTEIN B"/>
    <property type="match status" value="1"/>
</dbReference>
<organism evidence="2 3">
    <name type="scientific">Archaeoglobus sulfaticallidus PM70-1</name>
    <dbReference type="NCBI Taxonomy" id="387631"/>
    <lineage>
        <taxon>Archaea</taxon>
        <taxon>Methanobacteriati</taxon>
        <taxon>Methanobacteriota</taxon>
        <taxon>Archaeoglobi</taxon>
        <taxon>Archaeoglobales</taxon>
        <taxon>Archaeoglobaceae</taxon>
        <taxon>Archaeoglobus</taxon>
    </lineage>
</organism>
<dbReference type="eggNOG" id="arCOG00214">
    <property type="taxonomic scope" value="Archaea"/>
</dbReference>
<dbReference type="CDD" id="cd00886">
    <property type="entry name" value="MogA_MoaB"/>
    <property type="match status" value="1"/>
</dbReference>
<evidence type="ECO:0000313" key="2">
    <source>
        <dbReference type="EMBL" id="AGK62061.1"/>
    </source>
</evidence>
<dbReference type="HOGENOM" id="CLU_077358_2_3_2"/>
<feature type="domain" description="MoaB/Mog" evidence="1">
    <location>
        <begin position="13"/>
        <end position="163"/>
    </location>
</feature>
<dbReference type="Pfam" id="PF00994">
    <property type="entry name" value="MoCF_biosynth"/>
    <property type="match status" value="1"/>
</dbReference>
<dbReference type="RefSeq" id="WP_015591657.1">
    <property type="nucleotide sequence ID" value="NC_021169.1"/>
</dbReference>
<keyword evidence="2" id="KW-0548">Nucleotidyltransferase</keyword>
<dbReference type="NCBIfam" id="TIGR00177">
    <property type="entry name" value="molyb_syn"/>
    <property type="match status" value="1"/>
</dbReference>
<accession>N0BN72</accession>
<keyword evidence="2" id="KW-0808">Transferase</keyword>
<dbReference type="GO" id="GO:0016779">
    <property type="term" value="F:nucleotidyltransferase activity"/>
    <property type="evidence" value="ECO:0007669"/>
    <property type="project" value="UniProtKB-KW"/>
</dbReference>
<name>N0BN72_9EURY</name>
<dbReference type="Proteomes" id="UP000013307">
    <property type="component" value="Chromosome"/>
</dbReference>